<evidence type="ECO:0000313" key="2">
    <source>
        <dbReference type="EMBL" id="MBD8502644.1"/>
    </source>
</evidence>
<keyword evidence="1" id="KW-0472">Membrane</keyword>
<feature type="transmembrane region" description="Helical" evidence="1">
    <location>
        <begin position="93"/>
        <end position="114"/>
    </location>
</feature>
<keyword evidence="1" id="KW-1133">Transmembrane helix</keyword>
<proteinExistence type="predicted"/>
<evidence type="ECO:0000256" key="1">
    <source>
        <dbReference type="SAM" id="Phobius"/>
    </source>
</evidence>
<keyword evidence="3" id="KW-1185">Reference proteome</keyword>
<organism evidence="2 3">
    <name type="scientific">Thauera sedimentorum</name>
    <dbReference type="NCBI Taxonomy" id="2767595"/>
    <lineage>
        <taxon>Bacteria</taxon>
        <taxon>Pseudomonadati</taxon>
        <taxon>Pseudomonadota</taxon>
        <taxon>Betaproteobacteria</taxon>
        <taxon>Rhodocyclales</taxon>
        <taxon>Zoogloeaceae</taxon>
        <taxon>Thauera</taxon>
    </lineage>
</organism>
<dbReference type="RefSeq" id="WP_187717410.1">
    <property type="nucleotide sequence ID" value="NZ_JACTAH010000001.1"/>
</dbReference>
<comment type="caution">
    <text evidence="2">The sequence shown here is derived from an EMBL/GenBank/DDBJ whole genome shotgun (WGS) entry which is preliminary data.</text>
</comment>
<evidence type="ECO:0000313" key="3">
    <source>
        <dbReference type="Proteomes" id="UP000603602"/>
    </source>
</evidence>
<feature type="transmembrane region" description="Helical" evidence="1">
    <location>
        <begin position="12"/>
        <end position="30"/>
    </location>
</feature>
<keyword evidence="1" id="KW-0812">Transmembrane</keyword>
<protein>
    <recommendedName>
        <fullName evidence="4">Urate oxidase N-terminal domain-containing protein</fullName>
    </recommendedName>
</protein>
<evidence type="ECO:0008006" key="4">
    <source>
        <dbReference type="Google" id="ProtNLM"/>
    </source>
</evidence>
<gene>
    <name evidence="2" type="ORF">IFO67_07075</name>
</gene>
<name>A0ABR9B8G3_9RHOO</name>
<feature type="transmembrane region" description="Helical" evidence="1">
    <location>
        <begin position="147"/>
        <end position="167"/>
    </location>
</feature>
<sequence>MEGILLEVLARWLHFLGAIVWIGHNYATAVNRPRYEPLTAADLADPDSPRQQALLAREHGTFRYASLVTLGSGLVILWQRGWLGDALSLQGGLAPLGVGIWLGIAMVLNLWLVLWPNQKRVLGFVRAPLEDRLRASRMTFLSARVNTLLSIPVLFLMAAGAHGLALFS</sequence>
<reference evidence="3" key="1">
    <citation type="submission" date="2023-07" db="EMBL/GenBank/DDBJ databases">
        <title>Thauera sp. CAU 1555 isolated from sand of Yaerae Beach.</title>
        <authorList>
            <person name="Kim W."/>
        </authorList>
    </citation>
    <scope>NUCLEOTIDE SEQUENCE [LARGE SCALE GENOMIC DNA]</scope>
    <source>
        <strain evidence="3">CAU 1555</strain>
    </source>
</reference>
<dbReference type="Proteomes" id="UP000603602">
    <property type="component" value="Unassembled WGS sequence"/>
</dbReference>
<dbReference type="EMBL" id="JACYTO010000001">
    <property type="protein sequence ID" value="MBD8502644.1"/>
    <property type="molecule type" value="Genomic_DNA"/>
</dbReference>
<feature type="transmembrane region" description="Helical" evidence="1">
    <location>
        <begin position="62"/>
        <end position="81"/>
    </location>
</feature>
<accession>A0ABR9B8G3</accession>